<dbReference type="EMBL" id="JANJYI010000001">
    <property type="protein sequence ID" value="KAK2664964.1"/>
    <property type="molecule type" value="Genomic_DNA"/>
</dbReference>
<reference evidence="1" key="1">
    <citation type="journal article" date="2023" name="Plant J.">
        <title>Genome sequences and population genomics provide insights into the demographic history, inbreeding, and mutation load of two 'living fossil' tree species of Dipteronia.</title>
        <authorList>
            <person name="Feng Y."/>
            <person name="Comes H.P."/>
            <person name="Chen J."/>
            <person name="Zhu S."/>
            <person name="Lu R."/>
            <person name="Zhang X."/>
            <person name="Li P."/>
            <person name="Qiu J."/>
            <person name="Olsen K.M."/>
            <person name="Qiu Y."/>
        </authorList>
    </citation>
    <scope>NUCLEOTIDE SEQUENCE</scope>
    <source>
        <strain evidence="1">KIB01</strain>
    </source>
</reference>
<sequence>MTGVEEENKLLRIAIGYRRRGDRLRQCRRDPGHLVDGLPENEHFEQWNAELAVDLKMNGDQTWNDHRHPLLNNQLKLDAGFWSDHSSKGPLPFLYLITHFCEAAGINVHGGGWTMFPHLTDMGKRVYNDLAKHREARLLRDQLDEVESDDDLDDPNYNVEGDIDAVKADHGPVMDQMLCAIDDMSLRMDDNHHTYMEQFTYIYDRMNAF</sequence>
<dbReference type="AlphaFoldDB" id="A0AAD9XSH2"/>
<evidence type="ECO:0000313" key="1">
    <source>
        <dbReference type="EMBL" id="KAK2664964.1"/>
    </source>
</evidence>
<organism evidence="1 2">
    <name type="scientific">Dipteronia dyeriana</name>
    <dbReference type="NCBI Taxonomy" id="168575"/>
    <lineage>
        <taxon>Eukaryota</taxon>
        <taxon>Viridiplantae</taxon>
        <taxon>Streptophyta</taxon>
        <taxon>Embryophyta</taxon>
        <taxon>Tracheophyta</taxon>
        <taxon>Spermatophyta</taxon>
        <taxon>Magnoliopsida</taxon>
        <taxon>eudicotyledons</taxon>
        <taxon>Gunneridae</taxon>
        <taxon>Pentapetalae</taxon>
        <taxon>rosids</taxon>
        <taxon>malvids</taxon>
        <taxon>Sapindales</taxon>
        <taxon>Sapindaceae</taxon>
        <taxon>Hippocastanoideae</taxon>
        <taxon>Acereae</taxon>
        <taxon>Dipteronia</taxon>
    </lineage>
</organism>
<evidence type="ECO:0000313" key="2">
    <source>
        <dbReference type="Proteomes" id="UP001280121"/>
    </source>
</evidence>
<gene>
    <name evidence="1" type="ORF">Ddye_003538</name>
</gene>
<accession>A0AAD9XSH2</accession>
<protein>
    <submittedName>
        <fullName evidence="1">Uncharacterized protein</fullName>
    </submittedName>
</protein>
<keyword evidence="2" id="KW-1185">Reference proteome</keyword>
<name>A0AAD9XSH2_9ROSI</name>
<proteinExistence type="predicted"/>
<comment type="caution">
    <text evidence="1">The sequence shown here is derived from an EMBL/GenBank/DDBJ whole genome shotgun (WGS) entry which is preliminary data.</text>
</comment>
<dbReference type="Proteomes" id="UP001280121">
    <property type="component" value="Unassembled WGS sequence"/>
</dbReference>